<gene>
    <name evidence="2" type="primary">VPS21</name>
    <name evidence="2" type="ORF">TRFO_05307</name>
</gene>
<dbReference type="AlphaFoldDB" id="A0A1J4KCA7"/>
<protein>
    <submittedName>
        <fullName evidence="2">Vacuolar protein sorting-associated protein 21</fullName>
    </submittedName>
</protein>
<dbReference type="InterPro" id="IPR027417">
    <property type="entry name" value="P-loop_NTPase"/>
</dbReference>
<dbReference type="SMART" id="SM00174">
    <property type="entry name" value="RHO"/>
    <property type="match status" value="1"/>
</dbReference>
<dbReference type="Pfam" id="PF00071">
    <property type="entry name" value="Ras"/>
    <property type="match status" value="1"/>
</dbReference>
<dbReference type="GO" id="GO:0005525">
    <property type="term" value="F:GTP binding"/>
    <property type="evidence" value="ECO:0007669"/>
    <property type="project" value="InterPro"/>
</dbReference>
<organism evidence="2 3">
    <name type="scientific">Tritrichomonas foetus</name>
    <dbReference type="NCBI Taxonomy" id="1144522"/>
    <lineage>
        <taxon>Eukaryota</taxon>
        <taxon>Metamonada</taxon>
        <taxon>Parabasalia</taxon>
        <taxon>Tritrichomonadida</taxon>
        <taxon>Tritrichomonadidae</taxon>
        <taxon>Tritrichomonas</taxon>
    </lineage>
</organism>
<dbReference type="NCBIfam" id="TIGR00231">
    <property type="entry name" value="small_GTP"/>
    <property type="match status" value="1"/>
</dbReference>
<dbReference type="SUPFAM" id="SSF52540">
    <property type="entry name" value="P-loop containing nucleoside triphosphate hydrolases"/>
    <property type="match status" value="1"/>
</dbReference>
<sequence length="197" mass="21681">MSRGDFPEASKIIIVGEASVGKTSILDRWLHNSYSIDTAPTIGAGMSPVQIEIDGERHQFHVWDTAGTPQYRSVTPMYCRKASVALIVFDITNSESFEKVPEWVKFVRESASPVFVLIGNKTDMCDEREVTRESGERAAAEIDCEYVETSAKTNEGMNNFSRAVVEAARASLTLGIAPVGGKRQIMLTIQEDRGCPC</sequence>
<dbReference type="InterPro" id="IPR005225">
    <property type="entry name" value="Small_GTP-bd"/>
</dbReference>
<dbReference type="GO" id="GO:0003924">
    <property type="term" value="F:GTPase activity"/>
    <property type="evidence" value="ECO:0007669"/>
    <property type="project" value="InterPro"/>
</dbReference>
<dbReference type="Gene3D" id="3.40.50.300">
    <property type="entry name" value="P-loop containing nucleotide triphosphate hydrolases"/>
    <property type="match status" value="1"/>
</dbReference>
<dbReference type="PROSITE" id="PS51419">
    <property type="entry name" value="RAB"/>
    <property type="match status" value="1"/>
</dbReference>
<proteinExistence type="predicted"/>
<dbReference type="InterPro" id="IPR001806">
    <property type="entry name" value="Small_GTPase"/>
</dbReference>
<dbReference type="SMART" id="SM00176">
    <property type="entry name" value="RAN"/>
    <property type="match status" value="1"/>
</dbReference>
<dbReference type="CDD" id="cd00154">
    <property type="entry name" value="Rab"/>
    <property type="match status" value="1"/>
</dbReference>
<name>A0A1J4KCA7_9EUKA</name>
<dbReference type="SMART" id="SM00173">
    <property type="entry name" value="RAS"/>
    <property type="match status" value="1"/>
</dbReference>
<reference evidence="2" key="1">
    <citation type="submission" date="2016-10" db="EMBL/GenBank/DDBJ databases">
        <authorList>
            <person name="Benchimol M."/>
            <person name="Almeida L.G."/>
            <person name="Vasconcelos A.T."/>
            <person name="Perreira-Neves A."/>
            <person name="Rosa I.A."/>
            <person name="Tasca T."/>
            <person name="Bogo M.R."/>
            <person name="de Souza W."/>
        </authorList>
    </citation>
    <scope>NUCLEOTIDE SEQUENCE [LARGE SCALE GENOMIC DNA]</scope>
    <source>
        <strain evidence="2">K</strain>
    </source>
</reference>
<dbReference type="GeneID" id="94827120"/>
<dbReference type="SMART" id="SM00175">
    <property type="entry name" value="RAB"/>
    <property type="match status" value="1"/>
</dbReference>
<dbReference type="OrthoDB" id="10369057at2759"/>
<dbReference type="Proteomes" id="UP000179807">
    <property type="component" value="Unassembled WGS sequence"/>
</dbReference>
<evidence type="ECO:0000256" key="1">
    <source>
        <dbReference type="ARBA" id="ARBA00022741"/>
    </source>
</evidence>
<keyword evidence="3" id="KW-1185">Reference proteome</keyword>
<evidence type="ECO:0000313" key="2">
    <source>
        <dbReference type="EMBL" id="OHT07093.1"/>
    </source>
</evidence>
<comment type="caution">
    <text evidence="2">The sequence shown here is derived from an EMBL/GenBank/DDBJ whole genome shotgun (WGS) entry which is preliminary data.</text>
</comment>
<evidence type="ECO:0000313" key="3">
    <source>
        <dbReference type="Proteomes" id="UP000179807"/>
    </source>
</evidence>
<dbReference type="PRINTS" id="PR00449">
    <property type="entry name" value="RASTRNSFRMNG"/>
</dbReference>
<dbReference type="PROSITE" id="PS51421">
    <property type="entry name" value="RAS"/>
    <property type="match status" value="1"/>
</dbReference>
<dbReference type="FunFam" id="3.40.50.300:FF:001204">
    <property type="entry name" value="Small GTP-binding protein, putative"/>
    <property type="match status" value="1"/>
</dbReference>
<dbReference type="VEuPathDB" id="TrichDB:TRFO_05307"/>
<dbReference type="PANTHER" id="PTHR47978">
    <property type="match status" value="1"/>
</dbReference>
<dbReference type="EMBL" id="MLAK01000705">
    <property type="protein sequence ID" value="OHT07093.1"/>
    <property type="molecule type" value="Genomic_DNA"/>
</dbReference>
<keyword evidence="1" id="KW-0547">Nucleotide-binding</keyword>
<accession>A0A1J4KCA7</accession>
<dbReference type="RefSeq" id="XP_068360229.1">
    <property type="nucleotide sequence ID" value="XM_068492416.1"/>
</dbReference>